<evidence type="ECO:0000256" key="6">
    <source>
        <dbReference type="ARBA" id="ARBA00022840"/>
    </source>
</evidence>
<dbReference type="PANTHER" id="PTHR43671:SF13">
    <property type="entry name" value="SERINE_THREONINE-PROTEIN KINASE NEK2"/>
    <property type="match status" value="1"/>
</dbReference>
<evidence type="ECO:0000259" key="8">
    <source>
        <dbReference type="PROSITE" id="PS50011"/>
    </source>
</evidence>
<dbReference type="GO" id="GO:0004674">
    <property type="term" value="F:protein serine/threonine kinase activity"/>
    <property type="evidence" value="ECO:0007669"/>
    <property type="project" value="UniProtKB-KW"/>
</dbReference>
<keyword evidence="6 7" id="KW-0067">ATP-binding</keyword>
<reference evidence="9" key="1">
    <citation type="submission" date="2024-07" db="EMBL/GenBank/DDBJ databases">
        <authorList>
            <person name="Yu S.T."/>
        </authorList>
    </citation>
    <scope>NUCLEOTIDE SEQUENCE</scope>
    <source>
        <strain evidence="9">R08</strain>
    </source>
</reference>
<dbReference type="PROSITE" id="PS00107">
    <property type="entry name" value="PROTEIN_KINASE_ATP"/>
    <property type="match status" value="1"/>
</dbReference>
<gene>
    <name evidence="9" type="ORF">AB5J58_10065</name>
</gene>
<dbReference type="InterPro" id="IPR017441">
    <property type="entry name" value="Protein_kinase_ATP_BS"/>
</dbReference>
<dbReference type="EC" id="2.7.11.1" evidence="2"/>
<evidence type="ECO:0000256" key="1">
    <source>
        <dbReference type="ARBA" id="ARBA00010886"/>
    </source>
</evidence>
<dbReference type="Pfam" id="PF00069">
    <property type="entry name" value="Pkinase"/>
    <property type="match status" value="1"/>
</dbReference>
<dbReference type="SMART" id="SM00220">
    <property type="entry name" value="S_TKc"/>
    <property type="match status" value="1"/>
</dbReference>
<comment type="similarity">
    <text evidence="1">Belongs to the protein kinase superfamily. NEK Ser/Thr protein kinase family. NIMA subfamily.</text>
</comment>
<evidence type="ECO:0000256" key="3">
    <source>
        <dbReference type="ARBA" id="ARBA00022679"/>
    </source>
</evidence>
<dbReference type="EMBL" id="CP163431">
    <property type="protein sequence ID" value="XDQ00501.1"/>
    <property type="molecule type" value="Genomic_DNA"/>
</dbReference>
<proteinExistence type="inferred from homology"/>
<keyword evidence="4 7" id="KW-0547">Nucleotide-binding</keyword>
<dbReference type="PROSITE" id="PS50011">
    <property type="entry name" value="PROTEIN_KINASE_DOM"/>
    <property type="match status" value="1"/>
</dbReference>
<dbReference type="Gene3D" id="1.10.510.10">
    <property type="entry name" value="Transferase(Phosphotransferase) domain 1"/>
    <property type="match status" value="1"/>
</dbReference>
<keyword evidence="5 9" id="KW-0418">Kinase</keyword>
<evidence type="ECO:0000256" key="5">
    <source>
        <dbReference type="ARBA" id="ARBA00022777"/>
    </source>
</evidence>
<evidence type="ECO:0000256" key="7">
    <source>
        <dbReference type="PROSITE-ProRule" id="PRU10141"/>
    </source>
</evidence>
<feature type="binding site" evidence="7">
    <location>
        <position position="46"/>
    </location>
    <ligand>
        <name>ATP</name>
        <dbReference type="ChEBI" id="CHEBI:30616"/>
    </ligand>
</feature>
<dbReference type="GO" id="GO:0005524">
    <property type="term" value="F:ATP binding"/>
    <property type="evidence" value="ECO:0007669"/>
    <property type="project" value="UniProtKB-UniRule"/>
</dbReference>
<keyword evidence="9" id="KW-0723">Serine/threonine-protein kinase</keyword>
<evidence type="ECO:0000313" key="9">
    <source>
        <dbReference type="EMBL" id="XDQ00501.1"/>
    </source>
</evidence>
<dbReference type="PANTHER" id="PTHR43671">
    <property type="entry name" value="SERINE/THREONINE-PROTEIN KINASE NEK"/>
    <property type="match status" value="1"/>
</dbReference>
<organism evidence="9">
    <name type="scientific">Streptomyces sp. R08</name>
    <dbReference type="NCBI Taxonomy" id="3238624"/>
    <lineage>
        <taxon>Bacteria</taxon>
        <taxon>Bacillati</taxon>
        <taxon>Actinomycetota</taxon>
        <taxon>Actinomycetes</taxon>
        <taxon>Kitasatosporales</taxon>
        <taxon>Streptomycetaceae</taxon>
        <taxon>Streptomyces</taxon>
    </lineage>
</organism>
<feature type="domain" description="Protein kinase" evidence="8">
    <location>
        <begin position="17"/>
        <end position="270"/>
    </location>
</feature>
<sequence>MLAAEAIEPDGCIDGRYYVVESLGNGTGGDVYRVRDDHLDTEVALKLLTPQAGEPATWDEAQMLKRLDSKFLLPVINADVVSGKDIRYITTPVMDGGDLENAASPYGVDPLKAARWGCAVGHGLDRMHKAGLLHRDVKPGNSFLNKNGSVLLGDLGLASAVDAQGVAPPRGTMATVAPEIIRDRAPCAISTDIYSLAATVFFLLAGQYPTGQIEVSKVDRASKIIKGEFLKLRDVAPQVSQSLGTIVDRGLSLDPANRPMSALDFANQLASCGHHKRSWNRIAPHSGHDLCYEGVVAGKLTSVALICVIAAAGNDFDVQVMSGGRRSRKAKPGKVGKSQLPALLRSLFKDV</sequence>
<dbReference type="CDD" id="cd14014">
    <property type="entry name" value="STKc_PknB_like"/>
    <property type="match status" value="1"/>
</dbReference>
<accession>A0AB39M613</accession>
<dbReference type="InterPro" id="IPR011009">
    <property type="entry name" value="Kinase-like_dom_sf"/>
</dbReference>
<name>A0AB39M613_9ACTN</name>
<dbReference type="AlphaFoldDB" id="A0AB39M613"/>
<evidence type="ECO:0000256" key="4">
    <source>
        <dbReference type="ARBA" id="ARBA00022741"/>
    </source>
</evidence>
<dbReference type="InterPro" id="IPR050660">
    <property type="entry name" value="NEK_Ser/Thr_kinase"/>
</dbReference>
<dbReference type="SUPFAM" id="SSF56112">
    <property type="entry name" value="Protein kinase-like (PK-like)"/>
    <property type="match status" value="1"/>
</dbReference>
<dbReference type="InterPro" id="IPR000719">
    <property type="entry name" value="Prot_kinase_dom"/>
</dbReference>
<dbReference type="RefSeq" id="WP_369187246.1">
    <property type="nucleotide sequence ID" value="NZ_CP163431.1"/>
</dbReference>
<protein>
    <recommendedName>
        <fullName evidence="2">non-specific serine/threonine protein kinase</fullName>
        <ecNumber evidence="2">2.7.11.1</ecNumber>
    </recommendedName>
</protein>
<dbReference type="Gene3D" id="3.30.200.20">
    <property type="entry name" value="Phosphorylase Kinase, domain 1"/>
    <property type="match status" value="1"/>
</dbReference>
<keyword evidence="3" id="KW-0808">Transferase</keyword>
<evidence type="ECO:0000256" key="2">
    <source>
        <dbReference type="ARBA" id="ARBA00012513"/>
    </source>
</evidence>